<dbReference type="Pfam" id="PF07348">
    <property type="entry name" value="Syd"/>
    <property type="match status" value="1"/>
</dbReference>
<proteinExistence type="inferred from homology"/>
<dbReference type="GO" id="GO:0009898">
    <property type="term" value="C:cytoplasmic side of plasma membrane"/>
    <property type="evidence" value="ECO:0007669"/>
    <property type="project" value="InterPro"/>
</dbReference>
<dbReference type="HAMAP" id="MF_01104">
    <property type="entry name" value="Syd"/>
    <property type="match status" value="1"/>
</dbReference>
<evidence type="ECO:0000256" key="1">
    <source>
        <dbReference type="ARBA" id="ARBA00022475"/>
    </source>
</evidence>
<keyword evidence="2 4" id="KW-0997">Cell inner membrane</keyword>
<keyword evidence="3 4" id="KW-0472">Membrane</keyword>
<sequence>MEKNMSSADSALFSLSQRFVELCQQQTGHLPQDNDLVGLPSPCIEETTDHSVYWLPVVRDSQADFSNIEEAIELTLHPDIALFYGSQYSADIPAQWNNNALTLLQVWSDEDFIRLQENILGHLVMQRRLKQKPTVFIATTDDEMQVVSICNISGEVILETLGSKERQILAPTLVEFLTQVNPVVY</sequence>
<evidence type="ECO:0000256" key="4">
    <source>
        <dbReference type="HAMAP-Rule" id="MF_01104"/>
    </source>
</evidence>
<dbReference type="InterPro" id="IPR009948">
    <property type="entry name" value="Syd"/>
</dbReference>
<dbReference type="InterPro" id="IPR038228">
    <property type="entry name" value="Syd_sf"/>
</dbReference>
<evidence type="ECO:0000313" key="6">
    <source>
        <dbReference type="Proteomes" id="UP000462621"/>
    </source>
</evidence>
<keyword evidence="1 4" id="KW-1003">Cell membrane</keyword>
<dbReference type="AlphaFoldDB" id="A0A7X4LL02"/>
<reference evidence="5 6" key="1">
    <citation type="submission" date="2019-10" db="EMBL/GenBank/DDBJ databases">
        <title>Vibrio sp. nov. isolated from a shrimp pond.</title>
        <authorList>
            <person name="Gomez-Gil B."/>
            <person name="Enciso-Ibarra J."/>
            <person name="Enciso-Ibarra K."/>
            <person name="Bolan-Mejia C."/>
        </authorList>
    </citation>
    <scope>NUCLEOTIDE SEQUENCE [LARGE SCALE GENOMIC DNA]</scope>
    <source>
        <strain evidence="5 6">CAIM 722</strain>
    </source>
</reference>
<comment type="subcellular location">
    <subcellularLocation>
        <location evidence="4">Cell inner membrane</location>
        <topology evidence="4">Peripheral membrane protein</topology>
        <orientation evidence="4">Cytoplasmic side</orientation>
    </subcellularLocation>
    <text evidence="4">Loosely associated with the cytoplasmic side of the inner membrane, probably via SecY.</text>
</comment>
<evidence type="ECO:0000256" key="2">
    <source>
        <dbReference type="ARBA" id="ARBA00022519"/>
    </source>
</evidence>
<keyword evidence="6" id="KW-1185">Reference proteome</keyword>
<comment type="similarity">
    <text evidence="4">Belongs to the Syd family.</text>
</comment>
<evidence type="ECO:0000313" key="5">
    <source>
        <dbReference type="EMBL" id="MZI93526.1"/>
    </source>
</evidence>
<dbReference type="Gene3D" id="3.40.1580.20">
    <property type="entry name" value="Syd protein"/>
    <property type="match status" value="1"/>
</dbReference>
<organism evidence="5 6">
    <name type="scientific">Vibrio eleionomae</name>
    <dbReference type="NCBI Taxonomy" id="2653505"/>
    <lineage>
        <taxon>Bacteria</taxon>
        <taxon>Pseudomonadati</taxon>
        <taxon>Pseudomonadota</taxon>
        <taxon>Gammaproteobacteria</taxon>
        <taxon>Vibrionales</taxon>
        <taxon>Vibrionaceae</taxon>
        <taxon>Vibrio</taxon>
    </lineage>
</organism>
<gene>
    <name evidence="4" type="primary">syd</name>
    <name evidence="5" type="ORF">F9817_09975</name>
</gene>
<comment type="caution">
    <text evidence="5">The sequence shown here is derived from an EMBL/GenBank/DDBJ whole genome shotgun (WGS) entry which is preliminary data.</text>
</comment>
<dbReference type="NCBIfam" id="NF003439">
    <property type="entry name" value="PRK04968.1"/>
    <property type="match status" value="1"/>
</dbReference>
<dbReference type="CDD" id="cd16323">
    <property type="entry name" value="Syd"/>
    <property type="match status" value="1"/>
</dbReference>
<comment type="function">
    <text evidence="4">Interacts with the SecY protein in vivo. May bind preferentially to an uncomplexed state of SecY, thus functioning either as a chelating agent for excess SecY in the cell or as a regulatory factor that negatively controls the translocase function.</text>
</comment>
<dbReference type="EMBL" id="WEKT01000014">
    <property type="protein sequence ID" value="MZI93526.1"/>
    <property type="molecule type" value="Genomic_DNA"/>
</dbReference>
<accession>A0A7X4LL02</accession>
<name>A0A7X4LL02_9VIBR</name>
<dbReference type="Proteomes" id="UP000462621">
    <property type="component" value="Unassembled WGS sequence"/>
</dbReference>
<protein>
    <recommendedName>
        <fullName evidence="4">Protein Syd</fullName>
    </recommendedName>
</protein>
<evidence type="ECO:0000256" key="3">
    <source>
        <dbReference type="ARBA" id="ARBA00023136"/>
    </source>
</evidence>